<dbReference type="EMBL" id="GG662374">
    <property type="protein sequence ID" value="EAS05287.1"/>
    <property type="molecule type" value="Genomic_DNA"/>
</dbReference>
<dbReference type="AlphaFoldDB" id="Q24C15"/>
<proteinExistence type="predicted"/>
<reference evidence="3" key="1">
    <citation type="journal article" date="2006" name="PLoS Biol.">
        <title>Macronuclear genome sequence of the ciliate Tetrahymena thermophila, a model eukaryote.</title>
        <authorList>
            <person name="Eisen J.A."/>
            <person name="Coyne R.S."/>
            <person name="Wu M."/>
            <person name="Wu D."/>
            <person name="Thiagarajan M."/>
            <person name="Wortman J.R."/>
            <person name="Badger J.H."/>
            <person name="Ren Q."/>
            <person name="Amedeo P."/>
            <person name="Jones K.M."/>
            <person name="Tallon L.J."/>
            <person name="Delcher A.L."/>
            <person name="Salzberg S.L."/>
            <person name="Silva J.C."/>
            <person name="Haas B.J."/>
            <person name="Majoros W.H."/>
            <person name="Farzad M."/>
            <person name="Carlton J.M."/>
            <person name="Smith R.K. Jr."/>
            <person name="Garg J."/>
            <person name="Pearlman R.E."/>
            <person name="Karrer K.M."/>
            <person name="Sun L."/>
            <person name="Manning G."/>
            <person name="Elde N.C."/>
            <person name="Turkewitz A.P."/>
            <person name="Asai D.J."/>
            <person name="Wilkes D.E."/>
            <person name="Wang Y."/>
            <person name="Cai H."/>
            <person name="Collins K."/>
            <person name="Stewart B.A."/>
            <person name="Lee S.R."/>
            <person name="Wilamowska K."/>
            <person name="Weinberg Z."/>
            <person name="Ruzzo W.L."/>
            <person name="Wloga D."/>
            <person name="Gaertig J."/>
            <person name="Frankel J."/>
            <person name="Tsao C.-C."/>
            <person name="Gorovsky M.A."/>
            <person name="Keeling P.J."/>
            <person name="Waller R.F."/>
            <person name="Patron N.J."/>
            <person name="Cherry J.M."/>
            <person name="Stover N.A."/>
            <person name="Krieger C.J."/>
            <person name="del Toro C."/>
            <person name="Ryder H.F."/>
            <person name="Williamson S.C."/>
            <person name="Barbeau R.A."/>
            <person name="Hamilton E.P."/>
            <person name="Orias E."/>
        </authorList>
    </citation>
    <scope>NUCLEOTIDE SEQUENCE [LARGE SCALE GENOMIC DNA]</scope>
    <source>
        <strain evidence="3">SB210</strain>
    </source>
</reference>
<keyword evidence="3" id="KW-1185">Reference proteome</keyword>
<dbReference type="GeneID" id="7826285"/>
<sequence length="104" mass="12076">MQKNERKDMNIKNIPAPNWYSAIISTRLITVYYQIIPIIEYVKENTPRKVPLTLQGHPYRMSKQANKKQLPSPEPIKKDKNKTKQKGVLQISLIFGQSKLNTLV</sequence>
<evidence type="ECO:0000313" key="2">
    <source>
        <dbReference type="EMBL" id="EAS05287.1"/>
    </source>
</evidence>
<organism evidence="2 3">
    <name type="scientific">Tetrahymena thermophila (strain SB210)</name>
    <dbReference type="NCBI Taxonomy" id="312017"/>
    <lineage>
        <taxon>Eukaryota</taxon>
        <taxon>Sar</taxon>
        <taxon>Alveolata</taxon>
        <taxon>Ciliophora</taxon>
        <taxon>Intramacronucleata</taxon>
        <taxon>Oligohymenophorea</taxon>
        <taxon>Hymenostomatida</taxon>
        <taxon>Tetrahymenina</taxon>
        <taxon>Tetrahymenidae</taxon>
        <taxon>Tetrahymena</taxon>
    </lineage>
</organism>
<accession>Q24C15</accession>
<evidence type="ECO:0000256" key="1">
    <source>
        <dbReference type="SAM" id="MobiDB-lite"/>
    </source>
</evidence>
<dbReference type="Proteomes" id="UP000009168">
    <property type="component" value="Unassembled WGS sequence"/>
</dbReference>
<protein>
    <submittedName>
        <fullName evidence="2">Uncharacterized protein</fullName>
    </submittedName>
</protein>
<name>Q24C15_TETTS</name>
<feature type="region of interest" description="Disordered" evidence="1">
    <location>
        <begin position="53"/>
        <end position="85"/>
    </location>
</feature>
<dbReference type="InParanoid" id="Q24C15"/>
<dbReference type="KEGG" id="tet:TTHERM_01019560"/>
<dbReference type="RefSeq" id="XP_001025532.1">
    <property type="nucleotide sequence ID" value="XM_001025532.1"/>
</dbReference>
<dbReference type="HOGENOM" id="CLU_2255576_0_0_1"/>
<evidence type="ECO:0000313" key="3">
    <source>
        <dbReference type="Proteomes" id="UP000009168"/>
    </source>
</evidence>
<gene>
    <name evidence="2" type="ORF">TTHERM_01019560</name>
</gene>